<keyword evidence="3" id="KW-0548">Nucleotidyltransferase</keyword>
<protein>
    <submittedName>
        <fullName evidence="3">DNA polymerase III subunit delta</fullName>
        <ecNumber evidence="3">2.7.7.7</ecNumber>
    </submittedName>
</protein>
<dbReference type="GO" id="GO:0006261">
    <property type="term" value="P:DNA-templated DNA replication"/>
    <property type="evidence" value="ECO:0007669"/>
    <property type="project" value="TreeGrafter"/>
</dbReference>
<reference evidence="3 4" key="1">
    <citation type="submission" date="2019-06" db="EMBL/GenBank/DDBJ databases">
        <title>Enrichment of Autotrophic Halophilic Microorganisms from Red Sea Brine Pool Using Microbial Electrosynthesis System.</title>
        <authorList>
            <person name="Alqahtani M.F."/>
            <person name="Bajracharya S."/>
            <person name="Katuri K.P."/>
            <person name="Ali M."/>
            <person name="Saikaly P.E."/>
        </authorList>
    </citation>
    <scope>NUCLEOTIDE SEQUENCE [LARGE SCALE GENOMIC DNA]</scope>
    <source>
        <strain evidence="3">MES6</strain>
    </source>
</reference>
<evidence type="ECO:0000259" key="2">
    <source>
        <dbReference type="SMART" id="SM00382"/>
    </source>
</evidence>
<accession>A0A7C9L8I7</accession>
<gene>
    <name evidence="3" type="ORF">FH759_10545</name>
</gene>
<proteinExistence type="predicted"/>
<dbReference type="Gene3D" id="3.40.50.300">
    <property type="entry name" value="P-loop containing nucleotide triphosphate hydrolases"/>
    <property type="match status" value="1"/>
</dbReference>
<dbReference type="PANTHER" id="PTHR11669:SF8">
    <property type="entry name" value="DNA POLYMERASE III SUBUNIT DELTA"/>
    <property type="match status" value="1"/>
</dbReference>
<dbReference type="RefSeq" id="WP_273249940.1">
    <property type="nucleotide sequence ID" value="NZ_VENJ01000014.1"/>
</dbReference>
<sequence length="376" mass="40183">MDDTAQLPEPDRIEGAPHPRMTPQLFGQNTAENAFLAAYGAGRLHHGWLITGPAGVGKATLAWSIARFLLAHPPQQGAGLFGAEAPPDTLAIDPDHPVAHRVAALSDPGLFLLRRPYDEKAKRLKQQITVDEVRRVKSFFSLSAADAGRRVVIVDCADEMTTSAANALLKLLEEPPANTTLLLISHQPSRLLPTIRSRCRELRLSPLSPRDMSRALQQAGATGEGDTTPEALAELAGGSVGAALRLTAMDGVRRYGEMVALYSDLPQLDRQRALKLAEAGAARGAEARLDMLIALNDLFLTRMARFGAIGAPPTVEAAPGEAALIARLAPDPRRARMWADLAQSLGARIAHGRAVNLDPASLILDMIFSIRNTAAG</sequence>
<evidence type="ECO:0000256" key="1">
    <source>
        <dbReference type="SAM" id="MobiDB-lite"/>
    </source>
</evidence>
<keyword evidence="3" id="KW-0808">Transferase</keyword>
<dbReference type="InterPro" id="IPR027417">
    <property type="entry name" value="P-loop_NTPase"/>
</dbReference>
<evidence type="ECO:0000313" key="4">
    <source>
        <dbReference type="Proteomes" id="UP000483078"/>
    </source>
</evidence>
<dbReference type="Proteomes" id="UP000483078">
    <property type="component" value="Unassembled WGS sequence"/>
</dbReference>
<organism evidence="3 4">
    <name type="scientific">Sediminimonas qiaohouensis</name>
    <dbReference type="NCBI Taxonomy" id="552061"/>
    <lineage>
        <taxon>Bacteria</taxon>
        <taxon>Pseudomonadati</taxon>
        <taxon>Pseudomonadota</taxon>
        <taxon>Alphaproteobacteria</taxon>
        <taxon>Rhodobacterales</taxon>
        <taxon>Roseobacteraceae</taxon>
        <taxon>Sediminimonas</taxon>
    </lineage>
</organism>
<dbReference type="AlphaFoldDB" id="A0A7C9L8I7"/>
<dbReference type="GO" id="GO:0009360">
    <property type="term" value="C:DNA polymerase III complex"/>
    <property type="evidence" value="ECO:0007669"/>
    <property type="project" value="TreeGrafter"/>
</dbReference>
<dbReference type="InterPro" id="IPR003593">
    <property type="entry name" value="AAA+_ATPase"/>
</dbReference>
<dbReference type="PANTHER" id="PTHR11669">
    <property type="entry name" value="REPLICATION FACTOR C / DNA POLYMERASE III GAMMA-TAU SUBUNIT"/>
    <property type="match status" value="1"/>
</dbReference>
<dbReference type="Pfam" id="PF13177">
    <property type="entry name" value="DNA_pol3_delta2"/>
    <property type="match status" value="1"/>
</dbReference>
<name>A0A7C9L8I7_9RHOB</name>
<comment type="caution">
    <text evidence="3">The sequence shown here is derived from an EMBL/GenBank/DDBJ whole genome shotgun (WGS) entry which is preliminary data.</text>
</comment>
<dbReference type="EMBL" id="VENJ01000014">
    <property type="protein sequence ID" value="MTJ05113.1"/>
    <property type="molecule type" value="Genomic_DNA"/>
</dbReference>
<dbReference type="InterPro" id="IPR050238">
    <property type="entry name" value="DNA_Rep/Repair_Clamp_Loader"/>
</dbReference>
<dbReference type="EC" id="2.7.7.7" evidence="3"/>
<dbReference type="SMART" id="SM00382">
    <property type="entry name" value="AAA"/>
    <property type="match status" value="1"/>
</dbReference>
<feature type="region of interest" description="Disordered" evidence="1">
    <location>
        <begin position="1"/>
        <end position="25"/>
    </location>
</feature>
<dbReference type="SUPFAM" id="SSF52540">
    <property type="entry name" value="P-loop containing nucleoside triphosphate hydrolases"/>
    <property type="match status" value="1"/>
</dbReference>
<dbReference type="NCBIfam" id="NF005677">
    <property type="entry name" value="PRK07471.1"/>
    <property type="match status" value="1"/>
</dbReference>
<dbReference type="GO" id="GO:0003887">
    <property type="term" value="F:DNA-directed DNA polymerase activity"/>
    <property type="evidence" value="ECO:0007669"/>
    <property type="project" value="UniProtKB-EC"/>
</dbReference>
<evidence type="ECO:0000313" key="3">
    <source>
        <dbReference type="EMBL" id="MTJ05113.1"/>
    </source>
</evidence>
<feature type="domain" description="AAA+ ATPase" evidence="2">
    <location>
        <begin position="44"/>
        <end position="207"/>
    </location>
</feature>